<protein>
    <submittedName>
        <fullName evidence="1">Uncharacterized protein</fullName>
    </submittedName>
</protein>
<name>A0AA36I5X2_9DINO</name>
<gene>
    <name evidence="1" type="ORF">EVOR1521_LOCUS9270</name>
</gene>
<dbReference type="EMBL" id="CAUJNA010000831">
    <property type="protein sequence ID" value="CAJ1381654.1"/>
    <property type="molecule type" value="Genomic_DNA"/>
</dbReference>
<sequence>MKYLYRSDGSVLVIRRAETLEDIFSTVDFAAAQTLQVRKLNTFGASRVSEEQWPVGVFNLGRMGRGCWAAGRPHGSGNLVDEFDTSRVSIQNLPELGGAAAVANTAIQAGELVFYEKALVQAPAPTNLARVRAYCQLDLEQRRLLRETFWSEAPAVRCAATAACDAAEEDSGDSAAQAGCGWVWPFFRGENDETEVDIMALALTSVYSPARRVILLVGAQ</sequence>
<keyword evidence="2" id="KW-1185">Reference proteome</keyword>
<accession>A0AA36I5X2</accession>
<dbReference type="Proteomes" id="UP001178507">
    <property type="component" value="Unassembled WGS sequence"/>
</dbReference>
<evidence type="ECO:0000313" key="1">
    <source>
        <dbReference type="EMBL" id="CAJ1381654.1"/>
    </source>
</evidence>
<evidence type="ECO:0000313" key="2">
    <source>
        <dbReference type="Proteomes" id="UP001178507"/>
    </source>
</evidence>
<dbReference type="AlphaFoldDB" id="A0AA36I5X2"/>
<proteinExistence type="predicted"/>
<comment type="caution">
    <text evidence="1">The sequence shown here is derived from an EMBL/GenBank/DDBJ whole genome shotgun (WGS) entry which is preliminary data.</text>
</comment>
<organism evidence="1 2">
    <name type="scientific">Effrenium voratum</name>
    <dbReference type="NCBI Taxonomy" id="2562239"/>
    <lineage>
        <taxon>Eukaryota</taxon>
        <taxon>Sar</taxon>
        <taxon>Alveolata</taxon>
        <taxon>Dinophyceae</taxon>
        <taxon>Suessiales</taxon>
        <taxon>Symbiodiniaceae</taxon>
        <taxon>Effrenium</taxon>
    </lineage>
</organism>
<reference evidence="1" key="1">
    <citation type="submission" date="2023-08" db="EMBL/GenBank/DDBJ databases">
        <authorList>
            <person name="Chen Y."/>
            <person name="Shah S."/>
            <person name="Dougan E. K."/>
            <person name="Thang M."/>
            <person name="Chan C."/>
        </authorList>
    </citation>
    <scope>NUCLEOTIDE SEQUENCE</scope>
</reference>